<keyword evidence="7 11" id="KW-0012">Acyltransferase</keyword>
<dbReference type="InterPro" id="IPR014031">
    <property type="entry name" value="Ketoacyl_synth_C"/>
</dbReference>
<dbReference type="InterPro" id="IPR018201">
    <property type="entry name" value="Ketoacyl_synth_AS"/>
</dbReference>
<dbReference type="SMART" id="SM00825">
    <property type="entry name" value="PKS_KS"/>
    <property type="match status" value="1"/>
</dbReference>
<dbReference type="SUPFAM" id="SSF47336">
    <property type="entry name" value="ACP-like"/>
    <property type="match status" value="1"/>
</dbReference>
<dbReference type="InterPro" id="IPR057326">
    <property type="entry name" value="KR_dom"/>
</dbReference>
<dbReference type="InterPro" id="IPR049490">
    <property type="entry name" value="C883_1060-like_KR_N"/>
</dbReference>
<dbReference type="InterPro" id="IPR013968">
    <property type="entry name" value="PKS_KR"/>
</dbReference>
<evidence type="ECO:0000256" key="1">
    <source>
        <dbReference type="ARBA" id="ARBA00022450"/>
    </source>
</evidence>
<feature type="region of interest" description="Disordered" evidence="8">
    <location>
        <begin position="820"/>
        <end position="849"/>
    </location>
</feature>
<dbReference type="InterPro" id="IPR014043">
    <property type="entry name" value="Acyl_transferase_dom"/>
</dbReference>
<dbReference type="InterPro" id="IPR036291">
    <property type="entry name" value="NAD(P)-bd_dom_sf"/>
</dbReference>
<dbReference type="InterPro" id="IPR032821">
    <property type="entry name" value="PKS_assoc"/>
</dbReference>
<dbReference type="Gene3D" id="3.40.47.10">
    <property type="match status" value="1"/>
</dbReference>
<evidence type="ECO:0000256" key="2">
    <source>
        <dbReference type="ARBA" id="ARBA00022553"/>
    </source>
</evidence>
<dbReference type="InterPro" id="IPR016039">
    <property type="entry name" value="Thiolase-like"/>
</dbReference>
<dbReference type="PROSITE" id="PS50075">
    <property type="entry name" value="CARRIER"/>
    <property type="match status" value="1"/>
</dbReference>
<evidence type="ECO:0000256" key="3">
    <source>
        <dbReference type="ARBA" id="ARBA00022679"/>
    </source>
</evidence>
<evidence type="ECO:0000313" key="12">
    <source>
        <dbReference type="Proteomes" id="UP000253094"/>
    </source>
</evidence>
<dbReference type="Pfam" id="PF00550">
    <property type="entry name" value="PP-binding"/>
    <property type="match status" value="1"/>
</dbReference>
<feature type="domain" description="Carrier" evidence="9">
    <location>
        <begin position="1466"/>
        <end position="1540"/>
    </location>
</feature>
<comment type="caution">
    <text evidence="11">The sequence shown here is derived from an EMBL/GenBank/DDBJ whole genome shotgun (WGS) entry which is preliminary data.</text>
</comment>
<evidence type="ECO:0000256" key="7">
    <source>
        <dbReference type="ARBA" id="ARBA00023315"/>
    </source>
</evidence>
<feature type="compositionally biased region" description="Basic and acidic residues" evidence="8">
    <location>
        <begin position="1030"/>
        <end position="1045"/>
    </location>
</feature>
<dbReference type="Gene3D" id="1.10.1200.10">
    <property type="entry name" value="ACP-like"/>
    <property type="match status" value="1"/>
</dbReference>
<dbReference type="PROSITE" id="PS00606">
    <property type="entry name" value="KS3_1"/>
    <property type="match status" value="1"/>
</dbReference>
<evidence type="ECO:0000313" key="11">
    <source>
        <dbReference type="EMBL" id="RCG26200.1"/>
    </source>
</evidence>
<dbReference type="SMART" id="SM00823">
    <property type="entry name" value="PKS_PP"/>
    <property type="match status" value="1"/>
</dbReference>
<feature type="domain" description="Ketosynthase family 3 (KS3)" evidence="10">
    <location>
        <begin position="11"/>
        <end position="436"/>
    </location>
</feature>
<dbReference type="InterPro" id="IPR020806">
    <property type="entry name" value="PKS_PP-bd"/>
</dbReference>
<dbReference type="Pfam" id="PF16197">
    <property type="entry name" value="KAsynt_C_assoc"/>
    <property type="match status" value="1"/>
</dbReference>
<dbReference type="InterPro" id="IPR036736">
    <property type="entry name" value="ACP-like_sf"/>
</dbReference>
<dbReference type="EMBL" id="QOIL01000020">
    <property type="protein sequence ID" value="RCG26200.1"/>
    <property type="molecule type" value="Genomic_DNA"/>
</dbReference>
<evidence type="ECO:0000259" key="9">
    <source>
        <dbReference type="PROSITE" id="PS50075"/>
    </source>
</evidence>
<accession>A0A367F9E9</accession>
<keyword evidence="4" id="KW-0276">Fatty acid metabolism</keyword>
<evidence type="ECO:0000256" key="6">
    <source>
        <dbReference type="ARBA" id="ARBA00023268"/>
    </source>
</evidence>
<keyword evidence="5" id="KW-0443">Lipid metabolism</keyword>
<dbReference type="Gene3D" id="3.30.70.250">
    <property type="entry name" value="Malonyl-CoA ACP transacylase, ACP-binding"/>
    <property type="match status" value="1"/>
</dbReference>
<keyword evidence="3 11" id="KW-0808">Transferase</keyword>
<evidence type="ECO:0000256" key="8">
    <source>
        <dbReference type="SAM" id="MobiDB-lite"/>
    </source>
</evidence>
<organism evidence="11 12">
    <name type="scientific">Sphaerisporangium album</name>
    <dbReference type="NCBI Taxonomy" id="509200"/>
    <lineage>
        <taxon>Bacteria</taxon>
        <taxon>Bacillati</taxon>
        <taxon>Actinomycetota</taxon>
        <taxon>Actinomycetes</taxon>
        <taxon>Streptosporangiales</taxon>
        <taxon>Streptosporangiaceae</taxon>
        <taxon>Sphaerisporangium</taxon>
    </lineage>
</organism>
<evidence type="ECO:0000256" key="5">
    <source>
        <dbReference type="ARBA" id="ARBA00023098"/>
    </source>
</evidence>
<sequence>MTYEPDAGPPGHSVAIIGMSGRFPGAAGVDELWADLLAGKEAVTRYTREELAEAGVPERLLDDPAYVPAGRPVEGFDLFDAEFFGVPRTEAELMDPQHRLLLETAWHALERAGYPPRESGARTGVFVGVSSSTYLLERVAGAGSAEVSDELQRAIGNDPGMPALRVSYKLGLTGPSFTVLSACSSSLVAVHLAVQSLLARESDLALAGGAAVRELEPRGYRYEEGAILSADGHCRPFDASASGTVSGDGVGLVVLKRLEDALADGDHIHAVIRGTAVNNDGSAKVGFTAPSPEGQAEVIAEALAVAGVDPATIQYVEAHGTATPLGDPIEVRALTEAFGPDVPAGSCLLGSVKANIGHLDAAAGVAGLIKTALALEHRFVPPAPHFRTPNPELGLEKTPFRVNAEGIPWPEAAHPPRAGVSAFGVGGTNAHVVLEAAPPVTPPRDVPRRSWHILPVSARTAPAAEDAAALLARELRDGGPALADVAYTLQVGRTAFAHRRAVVCRDRAGAVAALEPSGGAVPPPPDHHETPPPVVFMFPGQGSQHPGMGARLYRTEPVFREAMDECAELLRPHLGRDVREVAFGDGADARERLRDTLHTQPAVFSVGHALARLLMSWGVRPSAMIGHSLGEYVAACLAGVFTLEDAARLVAARARLMHDLPPGRMLSVPLEESAAREALGGLAQVAAVNAPAACVVAGGPEEIAEARRVLEGRGVAVRELETSHAFHTSLVEPALPGLAEVFRSVRLGAPRIPFVSNVTGTWITAGQATDPEYWVSHTRRPVRFSDGLATLAGQGADAVLVETGPGSALAGLARAHRAHQADQPHQARDAHRAGAGARGTTVTLMPRPGGEAAEDRAVLEGLAALWRRGVSVDWRAFHGDEPRRRVPLPGYSFQRRRHLLPRPGAAASGAGSSRRAPSRWTYAPVWHPSAPPKPGEPAAHQAGEPAAWLVLADEAGLAGRLTEVLRGRGHAVTTVRMGRDYARLAEDVFRADPARPEHLSRVLRELRGDGFVPARVLHAWSVAGPASATARDHTPGDRAGDRGRAEDVVRRYQESQERGFHSMVALVQALGENGDDRPVRVDVLTDDLHDVAGSPVRLPERATVYGAVTVLPQEYAALTCGAVDVTVPADDAGLRALAERLAAELTGPRGDALVAYRGGRRWRRAFAPVELGPVPAGTVWRRDGGYLVTGASGETGLAFAEHLAASGARLVMVGDQGFPARDTWDDGATDARTRAGIARLSALVSGDAVTYLDADLSDPAEAARAVAEARSRLGRIRGVFHMPGARGSGMVALKTRDRFEPVLANRVRSTLLLGELLDGEDLDFLLLDSSTTGVVGGFGQADNCAAAAFLDAFAQAGAARGRHMVAVDWGQWEWDDWLEEQMAGLPEVREQYERLRREQGIPAADGLAVARSVLASGLPQVVVSTVDFQDVLADGSRLTATAFTDSLGSHGAGRGPDTGWDPADTWPGDEVAQNVASVWRDLLGVPSIGPEEDFYALGGNSLFAIQIVSRLRQVYGDIPMSAVFEAPTVPGLAAAIRAHQAESIGLDEFEALLREVESLSLEEAEAKLKGDHV</sequence>
<dbReference type="Pfam" id="PF00698">
    <property type="entry name" value="Acyl_transf_1"/>
    <property type="match status" value="1"/>
</dbReference>
<dbReference type="InterPro" id="IPR020841">
    <property type="entry name" value="PKS_Beta-ketoAc_synthase_dom"/>
</dbReference>
<dbReference type="CDD" id="cd00833">
    <property type="entry name" value="PKS"/>
    <property type="match status" value="1"/>
</dbReference>
<dbReference type="Proteomes" id="UP000253094">
    <property type="component" value="Unassembled WGS sequence"/>
</dbReference>
<dbReference type="OrthoDB" id="4537517at2"/>
<dbReference type="PROSITE" id="PS52004">
    <property type="entry name" value="KS3_2"/>
    <property type="match status" value="1"/>
</dbReference>
<protein>
    <submittedName>
        <fullName evidence="11">Acyltransferase domain-containing protein</fullName>
    </submittedName>
</protein>
<name>A0A367F9E9_9ACTN</name>
<keyword evidence="1" id="KW-0596">Phosphopantetheine</keyword>
<dbReference type="InterPro" id="IPR009081">
    <property type="entry name" value="PP-bd_ACP"/>
</dbReference>
<dbReference type="SMART" id="SM00827">
    <property type="entry name" value="PKS_AT"/>
    <property type="match status" value="1"/>
</dbReference>
<dbReference type="GO" id="GO:0031177">
    <property type="term" value="F:phosphopantetheine binding"/>
    <property type="evidence" value="ECO:0007669"/>
    <property type="project" value="InterPro"/>
</dbReference>
<dbReference type="GO" id="GO:0004315">
    <property type="term" value="F:3-oxoacyl-[acyl-carrier-protein] synthase activity"/>
    <property type="evidence" value="ECO:0007669"/>
    <property type="project" value="InterPro"/>
</dbReference>
<dbReference type="RefSeq" id="WP_114032238.1">
    <property type="nucleotide sequence ID" value="NZ_QOIL01000020.1"/>
</dbReference>
<keyword evidence="12" id="KW-1185">Reference proteome</keyword>
<dbReference type="SUPFAM" id="SSF51735">
    <property type="entry name" value="NAD(P)-binding Rossmann-fold domains"/>
    <property type="match status" value="2"/>
</dbReference>
<dbReference type="Gene3D" id="3.30.70.3290">
    <property type="match status" value="1"/>
</dbReference>
<feature type="region of interest" description="Disordered" evidence="8">
    <location>
        <begin position="923"/>
        <end position="942"/>
    </location>
</feature>
<dbReference type="Pfam" id="PF21394">
    <property type="entry name" value="Beta-ketacyl_N"/>
    <property type="match status" value="1"/>
</dbReference>
<dbReference type="Pfam" id="PF00109">
    <property type="entry name" value="ketoacyl-synt"/>
    <property type="match status" value="1"/>
</dbReference>
<dbReference type="FunFam" id="3.40.47.10:FF:000042">
    <property type="entry name" value="Polyketide synthase Pks13"/>
    <property type="match status" value="1"/>
</dbReference>
<dbReference type="SUPFAM" id="SSF55048">
    <property type="entry name" value="Probable ACP-binding domain of malonyl-CoA ACP transacylase"/>
    <property type="match status" value="1"/>
</dbReference>
<dbReference type="Pfam" id="PF08659">
    <property type="entry name" value="KR"/>
    <property type="match status" value="1"/>
</dbReference>
<dbReference type="InterPro" id="IPR014030">
    <property type="entry name" value="Ketoacyl_synth_N"/>
</dbReference>
<gene>
    <name evidence="11" type="ORF">DQ384_29970</name>
</gene>
<dbReference type="Gene3D" id="3.40.366.10">
    <property type="entry name" value="Malonyl-Coenzyme A Acyl Carrier Protein, domain 2"/>
    <property type="match status" value="1"/>
</dbReference>
<keyword evidence="6" id="KW-0511">Multifunctional enzyme</keyword>
<dbReference type="SMART" id="SM00822">
    <property type="entry name" value="PKS_KR"/>
    <property type="match status" value="1"/>
</dbReference>
<dbReference type="InterPro" id="IPR016036">
    <property type="entry name" value="Malonyl_transacylase_ACP-bd"/>
</dbReference>
<feature type="compositionally biased region" description="Basic and acidic residues" evidence="8">
    <location>
        <begin position="820"/>
        <end position="832"/>
    </location>
</feature>
<keyword evidence="2" id="KW-0597">Phosphoprotein</keyword>
<dbReference type="InterPro" id="IPR001227">
    <property type="entry name" value="Ac_transferase_dom_sf"/>
</dbReference>
<dbReference type="SUPFAM" id="SSF53901">
    <property type="entry name" value="Thiolase-like"/>
    <property type="match status" value="1"/>
</dbReference>
<dbReference type="SUPFAM" id="SSF52151">
    <property type="entry name" value="FabD/lysophospholipase-like"/>
    <property type="match status" value="1"/>
</dbReference>
<dbReference type="PANTHER" id="PTHR43775:SF51">
    <property type="entry name" value="INACTIVE PHENOLPHTHIOCEROL SYNTHESIS POLYKETIDE SYNTHASE TYPE I PKS1-RELATED"/>
    <property type="match status" value="1"/>
</dbReference>
<evidence type="ECO:0000256" key="4">
    <source>
        <dbReference type="ARBA" id="ARBA00022832"/>
    </source>
</evidence>
<dbReference type="Gene3D" id="3.40.50.720">
    <property type="entry name" value="NAD(P)-binding Rossmann-like Domain"/>
    <property type="match status" value="1"/>
</dbReference>
<evidence type="ECO:0000259" key="10">
    <source>
        <dbReference type="PROSITE" id="PS52004"/>
    </source>
</evidence>
<dbReference type="Pfam" id="PF02801">
    <property type="entry name" value="Ketoacyl-synt_C"/>
    <property type="match status" value="1"/>
</dbReference>
<dbReference type="PANTHER" id="PTHR43775">
    <property type="entry name" value="FATTY ACID SYNTHASE"/>
    <property type="match status" value="1"/>
</dbReference>
<feature type="region of interest" description="Disordered" evidence="8">
    <location>
        <begin position="1026"/>
        <end position="1045"/>
    </location>
</feature>
<dbReference type="GO" id="GO:0006633">
    <property type="term" value="P:fatty acid biosynthetic process"/>
    <property type="evidence" value="ECO:0007669"/>
    <property type="project" value="InterPro"/>
</dbReference>
<proteinExistence type="predicted"/>
<dbReference type="InterPro" id="IPR016035">
    <property type="entry name" value="Acyl_Trfase/lysoPLipase"/>
</dbReference>
<dbReference type="InterPro" id="IPR050091">
    <property type="entry name" value="PKS_NRPS_Biosynth_Enz"/>
</dbReference>
<reference evidence="11 12" key="1">
    <citation type="submission" date="2018-06" db="EMBL/GenBank/DDBJ databases">
        <title>Sphaerisporangium craniellae sp. nov., isolated from a marine sponge in the South China Sea.</title>
        <authorList>
            <person name="Li L."/>
        </authorList>
    </citation>
    <scope>NUCLEOTIDE SEQUENCE [LARGE SCALE GENOMIC DNA]</scope>
    <source>
        <strain evidence="11 12">CCTCC AA 208026</strain>
    </source>
</reference>
<dbReference type="GO" id="GO:0004312">
    <property type="term" value="F:fatty acid synthase activity"/>
    <property type="evidence" value="ECO:0007669"/>
    <property type="project" value="TreeGrafter"/>
</dbReference>